<gene>
    <name evidence="1" type="ORF">BSL78_03125</name>
</gene>
<name>A0A2G8LIF9_STIJA</name>
<proteinExistence type="predicted"/>
<reference evidence="1 2" key="1">
    <citation type="journal article" date="2017" name="PLoS Biol.">
        <title>The sea cucumber genome provides insights into morphological evolution and visceral regeneration.</title>
        <authorList>
            <person name="Zhang X."/>
            <person name="Sun L."/>
            <person name="Yuan J."/>
            <person name="Sun Y."/>
            <person name="Gao Y."/>
            <person name="Zhang L."/>
            <person name="Li S."/>
            <person name="Dai H."/>
            <person name="Hamel J.F."/>
            <person name="Liu C."/>
            <person name="Yu Y."/>
            <person name="Liu S."/>
            <person name="Lin W."/>
            <person name="Guo K."/>
            <person name="Jin S."/>
            <person name="Xu P."/>
            <person name="Storey K.B."/>
            <person name="Huan P."/>
            <person name="Zhang T."/>
            <person name="Zhou Y."/>
            <person name="Zhang J."/>
            <person name="Lin C."/>
            <person name="Li X."/>
            <person name="Xing L."/>
            <person name="Huo D."/>
            <person name="Sun M."/>
            <person name="Wang L."/>
            <person name="Mercier A."/>
            <person name="Li F."/>
            <person name="Yang H."/>
            <person name="Xiang J."/>
        </authorList>
    </citation>
    <scope>NUCLEOTIDE SEQUENCE [LARGE SCALE GENOMIC DNA]</scope>
    <source>
        <strain evidence="1">Shaxun</strain>
        <tissue evidence="1">Muscle</tissue>
    </source>
</reference>
<sequence length="169" mass="19438">MENTQLVAKKIMTAENQWDILGMEKDIADAFKKLHDDEVTLNNWFGVQDGSNTTITFSPSVMSVSQIATPVTGNQPDNDYPREGPYRRDFFDPYSVPRYTTKPVIETPVNKNLLGTVQQSSRMTCLGPVTDVVQVQRNLRYEGYYGEEYQHEYEEPKYDRYTTHLQVGP</sequence>
<organism evidence="1 2">
    <name type="scientific">Stichopus japonicus</name>
    <name type="common">Sea cucumber</name>
    <dbReference type="NCBI Taxonomy" id="307972"/>
    <lineage>
        <taxon>Eukaryota</taxon>
        <taxon>Metazoa</taxon>
        <taxon>Echinodermata</taxon>
        <taxon>Eleutherozoa</taxon>
        <taxon>Echinozoa</taxon>
        <taxon>Holothuroidea</taxon>
        <taxon>Aspidochirotacea</taxon>
        <taxon>Aspidochirotida</taxon>
        <taxon>Stichopodidae</taxon>
        <taxon>Apostichopus</taxon>
    </lineage>
</organism>
<dbReference type="Proteomes" id="UP000230750">
    <property type="component" value="Unassembled WGS sequence"/>
</dbReference>
<comment type="caution">
    <text evidence="1">The sequence shown here is derived from an EMBL/GenBank/DDBJ whole genome shotgun (WGS) entry which is preliminary data.</text>
</comment>
<dbReference type="EMBL" id="MRZV01000069">
    <property type="protein sequence ID" value="PIK59970.1"/>
    <property type="molecule type" value="Genomic_DNA"/>
</dbReference>
<dbReference type="AlphaFoldDB" id="A0A2G8LIF9"/>
<evidence type="ECO:0000313" key="2">
    <source>
        <dbReference type="Proteomes" id="UP000230750"/>
    </source>
</evidence>
<keyword evidence="2" id="KW-1185">Reference proteome</keyword>
<protein>
    <submittedName>
        <fullName evidence="1">Uncharacterized protein</fullName>
    </submittedName>
</protein>
<accession>A0A2G8LIF9</accession>
<evidence type="ECO:0000313" key="1">
    <source>
        <dbReference type="EMBL" id="PIK59970.1"/>
    </source>
</evidence>